<reference evidence="4 5" key="2">
    <citation type="journal article" date="2022" name="Mol. Biol. Evol.">
        <title>Comparative Genomics Reveals Insights into the Divergent Evolution of Astigmatic Mites and Household Pest Adaptations.</title>
        <authorList>
            <person name="Xiong Q."/>
            <person name="Wan A.T."/>
            <person name="Liu X."/>
            <person name="Fung C.S."/>
            <person name="Xiao X."/>
            <person name="Malainual N."/>
            <person name="Hou J."/>
            <person name="Wang L."/>
            <person name="Wang M."/>
            <person name="Yang K.Y."/>
            <person name="Cui Y."/>
            <person name="Leung E.L."/>
            <person name="Nong W."/>
            <person name="Shin S.K."/>
            <person name="Au S.W."/>
            <person name="Jeong K.Y."/>
            <person name="Chew F.T."/>
            <person name="Hui J.H."/>
            <person name="Leung T.F."/>
            <person name="Tungtrongchitr A."/>
            <person name="Zhong N."/>
            <person name="Liu Z."/>
            <person name="Tsui S.K."/>
        </authorList>
    </citation>
    <scope>NUCLEOTIDE SEQUENCE [LARGE SCALE GENOMIC DNA]</scope>
    <source>
        <strain evidence="4">Derp</strain>
    </source>
</reference>
<sequence>MPELQAIIDFSIQINKFINIDLFQRGFYQIRLSLRLPNCKLINKIELKQQLNRTKNNIRTTKSDSSFSSNFTTTNHHDHDHNHDDGCGNNNVSNQEQQESNRIFLPSCIIEGMSVTKTFQINYKNEEIPLNDLIHYRMNICLDMINCLEQMQKTNIELIIQLWYSDQEFLLNQFDTFSCVSSRQLRLHFDLLNGLHYSLPVIFDYFHLSAITLSIHGCLIQLCQPYISTSKNNPATATNWLSSFLVKPSPTQSDNVNGKKINDTFFLQLWRLQFAQWKLISIMSISLINLKNACDEYYRILTPWTQAKINYKELFVSVSLDNFHSKLSKDCFQQIQNHLRNVQNNLNIQMFLEEFFMEKFPANNFHSYLLSNEQKQFDDDYIDQIEHDIAYLSGLTIEQWQRFLIVVENSERINQYLARIHHFQRLRRFSEAFFRIKQSRTNLNGSICDQNSNLFLDLSDNLRKSSYFINLPSCDVECLQLDGDYQTLPIIFEEKFEYQKTITNGSGGGDDKKSPSKLSLSSSTTTTSTSSSSSSISPRSNSIRFSFLSRFNSNNNNDNCQKQSSSSNNNKLQKNCQSELKTMELFELYKQELFNETSNNNSNDKIDTMEQMNRKIKLLNSMLARKNSMIKNYSQLKSLDFHQNNDKIFKKSLKSSQNSESTKPSSSSKLTAIESTISCHSWPELLPKTIYDEENDEQNEVKKISKKHHHNHRNKEQIFDIFPSVNYQNFPGTMYFPKPPKEFAMEEMIDEPESHEICMKPIPNIRLQKPNNDSENPKISIQHAFSQNPVDNPHHSKINNSLSFHDLTDVDDDRKQITIDDQQQKPSSNIDLKSENLNYTKFTFMELLRSDHCLICCGSIDMKRSSTTTTTTDSWPCKCIRTPMFVSKSVRNSPNTNSKQLKQEKLEEEKEKDQIKNNELSTAATVPTFRRTSLFDSEFLTFLNEKETFRQSIIVGSGGDKIPNLIFYSDFTKFASRIPYFQCDTDFKSFKDIHLIVCVHGLDGNSADLRLVKTYLEIGLPTINFEFLMSQRNQGETFDSLETLTERLINEIENFVSTLKSIPTKISFIGHSLGNIIIRAAISRTDFLKRWRNKFHTFLSLSGPHLGLAYNRSGLVNMGLWFIQKFKRAQSLNQLSMKDSTDIKQTFLYRLSMKSGLEFFNNILLCGSSQDYYVPIHSAHIELCNAAINDQSDYGIAYREMTDNIIKRLMSRPELNVIRYDVHHALNNNTNSLIGRAAHIAVLDSELFIEKFMMVTGLGYFV</sequence>
<protein>
    <recommendedName>
        <fullName evidence="3">DUF676 domain-containing protein</fullName>
    </recommendedName>
</protein>
<dbReference type="Gene3D" id="3.40.50.1820">
    <property type="entry name" value="alpha/beta hydrolase"/>
    <property type="match status" value="1"/>
</dbReference>
<comment type="similarity">
    <text evidence="1">Belongs to the FAM135 family.</text>
</comment>
<dbReference type="EMBL" id="NJHN03000031">
    <property type="protein sequence ID" value="KAH9423954.1"/>
    <property type="molecule type" value="Genomic_DNA"/>
</dbReference>
<evidence type="ECO:0000313" key="5">
    <source>
        <dbReference type="Proteomes" id="UP000887458"/>
    </source>
</evidence>
<feature type="region of interest" description="Disordered" evidence="2">
    <location>
        <begin position="503"/>
        <end position="540"/>
    </location>
</feature>
<feature type="region of interest" description="Disordered" evidence="2">
    <location>
        <begin position="59"/>
        <end position="93"/>
    </location>
</feature>
<organism evidence="4 5">
    <name type="scientific">Dermatophagoides pteronyssinus</name>
    <name type="common">European house dust mite</name>
    <dbReference type="NCBI Taxonomy" id="6956"/>
    <lineage>
        <taxon>Eukaryota</taxon>
        <taxon>Metazoa</taxon>
        <taxon>Ecdysozoa</taxon>
        <taxon>Arthropoda</taxon>
        <taxon>Chelicerata</taxon>
        <taxon>Arachnida</taxon>
        <taxon>Acari</taxon>
        <taxon>Acariformes</taxon>
        <taxon>Sarcoptiformes</taxon>
        <taxon>Astigmata</taxon>
        <taxon>Psoroptidia</taxon>
        <taxon>Analgoidea</taxon>
        <taxon>Pyroglyphidae</taxon>
        <taxon>Dermatophagoidinae</taxon>
        <taxon>Dermatophagoides</taxon>
    </lineage>
</organism>
<feature type="compositionally biased region" description="Low complexity" evidence="2">
    <location>
        <begin position="516"/>
        <end position="540"/>
    </location>
</feature>
<dbReference type="InterPro" id="IPR044294">
    <property type="entry name" value="Lipase-like"/>
</dbReference>
<gene>
    <name evidence="4" type="ORF">DERP_005539</name>
</gene>
<keyword evidence="5" id="KW-1185">Reference proteome</keyword>
<feature type="compositionally biased region" description="Low complexity" evidence="2">
    <location>
        <begin position="63"/>
        <end position="74"/>
    </location>
</feature>
<dbReference type="PANTHER" id="PTHR12482:SF5">
    <property type="entry name" value="DUF676 DOMAIN-CONTAINING PROTEIN"/>
    <property type="match status" value="1"/>
</dbReference>
<dbReference type="Proteomes" id="UP000887458">
    <property type="component" value="Unassembled WGS sequence"/>
</dbReference>
<reference evidence="4 5" key="1">
    <citation type="journal article" date="2018" name="J. Allergy Clin. Immunol.">
        <title>High-quality assembly of Dermatophagoides pteronyssinus genome and transcriptome reveals a wide range of novel allergens.</title>
        <authorList>
            <person name="Liu X.Y."/>
            <person name="Yang K.Y."/>
            <person name="Wang M.Q."/>
            <person name="Kwok J.S."/>
            <person name="Zeng X."/>
            <person name="Yang Z."/>
            <person name="Xiao X.J."/>
            <person name="Lau C.P."/>
            <person name="Li Y."/>
            <person name="Huang Z.M."/>
            <person name="Ba J.G."/>
            <person name="Yim A.K."/>
            <person name="Ouyang C.Y."/>
            <person name="Ngai S.M."/>
            <person name="Chan T.F."/>
            <person name="Leung E.L."/>
            <person name="Liu L."/>
            <person name="Liu Z.G."/>
            <person name="Tsui S.K."/>
        </authorList>
    </citation>
    <scope>NUCLEOTIDE SEQUENCE [LARGE SCALE GENOMIC DNA]</scope>
    <source>
        <strain evidence="4">Derp</strain>
    </source>
</reference>
<comment type="caution">
    <text evidence="4">The sequence shown here is derived from an EMBL/GenBank/DDBJ whole genome shotgun (WGS) entry which is preliminary data.</text>
</comment>
<dbReference type="Pfam" id="PF05057">
    <property type="entry name" value="DUF676"/>
    <property type="match status" value="1"/>
</dbReference>
<dbReference type="SUPFAM" id="SSF53474">
    <property type="entry name" value="alpha/beta-Hydrolases"/>
    <property type="match status" value="1"/>
</dbReference>
<evidence type="ECO:0000256" key="1">
    <source>
        <dbReference type="ARBA" id="ARBA00007949"/>
    </source>
</evidence>
<evidence type="ECO:0000256" key="2">
    <source>
        <dbReference type="SAM" id="MobiDB-lite"/>
    </source>
</evidence>
<feature type="compositionally biased region" description="Basic and acidic residues" evidence="2">
    <location>
        <begin position="75"/>
        <end position="86"/>
    </location>
</feature>
<feature type="region of interest" description="Disordered" evidence="2">
    <location>
        <begin position="890"/>
        <end position="914"/>
    </location>
</feature>
<evidence type="ECO:0000313" key="4">
    <source>
        <dbReference type="EMBL" id="KAH9423954.1"/>
    </source>
</evidence>
<dbReference type="PANTHER" id="PTHR12482">
    <property type="entry name" value="LIPASE ROG1-RELATED-RELATED"/>
    <property type="match status" value="1"/>
</dbReference>
<dbReference type="InterPro" id="IPR029058">
    <property type="entry name" value="AB_hydrolase_fold"/>
</dbReference>
<dbReference type="InterPro" id="IPR007751">
    <property type="entry name" value="DUF676_lipase-like"/>
</dbReference>
<dbReference type="InterPro" id="IPR022122">
    <property type="entry name" value="DUF3657"/>
</dbReference>
<dbReference type="Pfam" id="PF12394">
    <property type="entry name" value="DUF3657"/>
    <property type="match status" value="1"/>
</dbReference>
<feature type="domain" description="DUF676" evidence="3">
    <location>
        <begin position="991"/>
        <end position="1182"/>
    </location>
</feature>
<name>A0ABQ8JMV8_DERPT</name>
<evidence type="ECO:0000259" key="3">
    <source>
        <dbReference type="Pfam" id="PF05057"/>
    </source>
</evidence>
<feature type="compositionally biased region" description="Basic and acidic residues" evidence="2">
    <location>
        <begin position="901"/>
        <end position="914"/>
    </location>
</feature>
<proteinExistence type="inferred from homology"/>
<accession>A0ABQ8JMV8</accession>